<comment type="caution">
    <text evidence="1">The sequence shown here is derived from an EMBL/GenBank/DDBJ whole genome shotgun (WGS) entry which is preliminary data.</text>
</comment>
<reference evidence="1 2" key="1">
    <citation type="journal article" date="2023" name="Mol. Phylogenet. Evol.">
        <title>Genome-scale phylogeny and comparative genomics of the fungal order Sordariales.</title>
        <authorList>
            <person name="Hensen N."/>
            <person name="Bonometti L."/>
            <person name="Westerberg I."/>
            <person name="Brannstrom I.O."/>
            <person name="Guillou S."/>
            <person name="Cros-Aarteil S."/>
            <person name="Calhoun S."/>
            <person name="Haridas S."/>
            <person name="Kuo A."/>
            <person name="Mondo S."/>
            <person name="Pangilinan J."/>
            <person name="Riley R."/>
            <person name="LaButti K."/>
            <person name="Andreopoulos B."/>
            <person name="Lipzen A."/>
            <person name="Chen C."/>
            <person name="Yan M."/>
            <person name="Daum C."/>
            <person name="Ng V."/>
            <person name="Clum A."/>
            <person name="Steindorff A."/>
            <person name="Ohm R.A."/>
            <person name="Martin F."/>
            <person name="Silar P."/>
            <person name="Natvig D.O."/>
            <person name="Lalanne C."/>
            <person name="Gautier V."/>
            <person name="Ament-Velasquez S.L."/>
            <person name="Kruys A."/>
            <person name="Hutchinson M.I."/>
            <person name="Powell A.J."/>
            <person name="Barry K."/>
            <person name="Miller A.N."/>
            <person name="Grigoriev I.V."/>
            <person name="Debuchy R."/>
            <person name="Gladieux P."/>
            <person name="Hiltunen Thoren M."/>
            <person name="Johannesson H."/>
        </authorList>
    </citation>
    <scope>NUCLEOTIDE SEQUENCE [LARGE SCALE GENOMIC DNA]</scope>
    <source>
        <strain evidence="1 2">FGSC 10403</strain>
    </source>
</reference>
<dbReference type="GeneID" id="87876342"/>
<evidence type="ECO:0000313" key="1">
    <source>
        <dbReference type="EMBL" id="KAK3497775.1"/>
    </source>
</evidence>
<dbReference type="RefSeq" id="XP_062696039.1">
    <property type="nucleotide sequence ID" value="XM_062838720.1"/>
</dbReference>
<keyword evidence="2" id="KW-1185">Reference proteome</keyword>
<dbReference type="Proteomes" id="UP001285908">
    <property type="component" value="Unassembled WGS sequence"/>
</dbReference>
<protein>
    <submittedName>
        <fullName evidence="1">Uncharacterized protein</fullName>
    </submittedName>
</protein>
<proteinExistence type="predicted"/>
<dbReference type="AlphaFoldDB" id="A0AAJ0IEJ2"/>
<accession>A0AAJ0IEJ2</accession>
<evidence type="ECO:0000313" key="2">
    <source>
        <dbReference type="Proteomes" id="UP001285908"/>
    </source>
</evidence>
<name>A0AAJ0IEJ2_9PEZI</name>
<dbReference type="EMBL" id="JAULSX010000002">
    <property type="protein sequence ID" value="KAK3497775.1"/>
    <property type="molecule type" value="Genomic_DNA"/>
</dbReference>
<sequence length="175" mass="18883">MEKKRCGVIGMKGFGYGGLRISSFLPSVSTAARNLCFEPGKGEVRTGKEGSWRTVESKVSAGTLNPNASSALAYKRPSERAIHDSFARVLAPQLARHTLHAFDDKPWPTAMTAAEAIDFGETTLQRRDSPHDPASLTISKLENIGNSLPCRRGSDGVESGLLPLFSDTPLRRSLA</sequence>
<gene>
    <name evidence="1" type="ORF">B0T23DRAFT_402860</name>
</gene>
<organism evidence="1 2">
    <name type="scientific">Neurospora hispaniola</name>
    <dbReference type="NCBI Taxonomy" id="588809"/>
    <lineage>
        <taxon>Eukaryota</taxon>
        <taxon>Fungi</taxon>
        <taxon>Dikarya</taxon>
        <taxon>Ascomycota</taxon>
        <taxon>Pezizomycotina</taxon>
        <taxon>Sordariomycetes</taxon>
        <taxon>Sordariomycetidae</taxon>
        <taxon>Sordariales</taxon>
        <taxon>Sordariaceae</taxon>
        <taxon>Neurospora</taxon>
    </lineage>
</organism>